<protein>
    <submittedName>
        <fullName evidence="2">LysM domain-containing protein</fullName>
    </submittedName>
</protein>
<reference evidence="2 3" key="1">
    <citation type="submission" date="2018-03" db="EMBL/GenBank/DDBJ databases">
        <title>Genomic Encyclopedia of Archaeal and Bacterial Type Strains, Phase II (KMG-II): from individual species to whole genera.</title>
        <authorList>
            <person name="Goeker M."/>
        </authorList>
    </citation>
    <scope>NUCLEOTIDE SEQUENCE [LARGE SCALE GENOMIC DNA]</scope>
    <source>
        <strain evidence="2 3">DSM 44946</strain>
    </source>
</reference>
<dbReference type="PROSITE" id="PS51782">
    <property type="entry name" value="LYSM"/>
    <property type="match status" value="1"/>
</dbReference>
<evidence type="ECO:0000313" key="2">
    <source>
        <dbReference type="EMBL" id="PRX40020.1"/>
    </source>
</evidence>
<dbReference type="SUPFAM" id="SSF54106">
    <property type="entry name" value="LysM domain"/>
    <property type="match status" value="1"/>
</dbReference>
<dbReference type="AlphaFoldDB" id="A0A2T0LDC3"/>
<evidence type="ECO:0000313" key="3">
    <source>
        <dbReference type="Proteomes" id="UP000237797"/>
    </source>
</evidence>
<dbReference type="CDD" id="cd00118">
    <property type="entry name" value="LysM"/>
    <property type="match status" value="1"/>
</dbReference>
<dbReference type="Gene3D" id="3.10.350.10">
    <property type="entry name" value="LysM domain"/>
    <property type="match status" value="1"/>
</dbReference>
<keyword evidence="3" id="KW-1185">Reference proteome</keyword>
<evidence type="ECO:0000259" key="1">
    <source>
        <dbReference type="PROSITE" id="PS51782"/>
    </source>
</evidence>
<proteinExistence type="predicted"/>
<name>A0A2T0LDC3_9BACL</name>
<dbReference type="EMBL" id="PVNE01000017">
    <property type="protein sequence ID" value="PRX40020.1"/>
    <property type="molecule type" value="Genomic_DNA"/>
</dbReference>
<dbReference type="Pfam" id="PF01476">
    <property type="entry name" value="LysM"/>
    <property type="match status" value="1"/>
</dbReference>
<dbReference type="Proteomes" id="UP000237797">
    <property type="component" value="Unassembled WGS sequence"/>
</dbReference>
<organism evidence="2 3">
    <name type="scientific">Planifilum fimeticola</name>
    <dbReference type="NCBI Taxonomy" id="201975"/>
    <lineage>
        <taxon>Bacteria</taxon>
        <taxon>Bacillati</taxon>
        <taxon>Bacillota</taxon>
        <taxon>Bacilli</taxon>
        <taxon>Bacillales</taxon>
        <taxon>Thermoactinomycetaceae</taxon>
        <taxon>Planifilum</taxon>
    </lineage>
</organism>
<dbReference type="RefSeq" id="WP_170070468.1">
    <property type="nucleotide sequence ID" value="NZ_PVNE01000017.1"/>
</dbReference>
<accession>A0A2T0LDC3</accession>
<feature type="domain" description="LysM" evidence="1">
    <location>
        <begin position="35"/>
        <end position="85"/>
    </location>
</feature>
<dbReference type="InterPro" id="IPR018392">
    <property type="entry name" value="LysM"/>
</dbReference>
<comment type="caution">
    <text evidence="2">The sequence shown here is derived from an EMBL/GenBank/DDBJ whole genome shotgun (WGS) entry which is preliminary data.</text>
</comment>
<sequence>MSRRGIALVGILCFLMVVLVVWVDRAAGDGPEPTVNVRVEPGDTLWGLARRYADDSVDIRELIGDIRRINRLEDAVIHPGQTLKIPVRKRD</sequence>
<gene>
    <name evidence="2" type="ORF">CLV97_1173</name>
</gene>
<dbReference type="InterPro" id="IPR036779">
    <property type="entry name" value="LysM_dom_sf"/>
</dbReference>
<dbReference type="SMART" id="SM00257">
    <property type="entry name" value="LysM"/>
    <property type="match status" value="1"/>
</dbReference>